<organism evidence="3">
    <name type="scientific">marine metagenome</name>
    <dbReference type="NCBI Taxonomy" id="408172"/>
    <lineage>
        <taxon>unclassified sequences</taxon>
        <taxon>metagenomes</taxon>
        <taxon>ecological metagenomes</taxon>
    </lineage>
</organism>
<dbReference type="PANTHER" id="PTHR48112:SF22">
    <property type="entry name" value="MITOCHONDRIAL TRANSCRIPTION FACTOR A, ISOFORM B"/>
    <property type="match status" value="1"/>
</dbReference>
<feature type="domain" description="HMG box" evidence="2">
    <location>
        <begin position="46"/>
        <end position="114"/>
    </location>
</feature>
<reference evidence="3" key="1">
    <citation type="submission" date="2018-05" db="EMBL/GenBank/DDBJ databases">
        <authorList>
            <person name="Lanie J.A."/>
            <person name="Ng W.-L."/>
            <person name="Kazmierczak K.M."/>
            <person name="Andrzejewski T.M."/>
            <person name="Davidsen T.M."/>
            <person name="Wayne K.J."/>
            <person name="Tettelin H."/>
            <person name="Glass J.I."/>
            <person name="Rusch D."/>
            <person name="Podicherti R."/>
            <person name="Tsui H.-C.T."/>
            <person name="Winkler M.E."/>
        </authorList>
    </citation>
    <scope>NUCLEOTIDE SEQUENCE</scope>
</reference>
<keyword evidence="1" id="KW-0238">DNA-binding</keyword>
<gene>
    <name evidence="3" type="ORF">METZ01_LOCUS65098</name>
</gene>
<proteinExistence type="predicted"/>
<accession>A0A381T951</accession>
<dbReference type="SMART" id="SM00398">
    <property type="entry name" value="HMG"/>
    <property type="match status" value="2"/>
</dbReference>
<dbReference type="InterPro" id="IPR050342">
    <property type="entry name" value="HMGB"/>
</dbReference>
<dbReference type="CDD" id="cd00084">
    <property type="entry name" value="HMG-box_SF"/>
    <property type="match status" value="1"/>
</dbReference>
<dbReference type="SUPFAM" id="SSF47095">
    <property type="entry name" value="HMG-box"/>
    <property type="match status" value="2"/>
</dbReference>
<feature type="domain" description="HMG box" evidence="2">
    <location>
        <begin position="185"/>
        <end position="246"/>
    </location>
</feature>
<dbReference type="InterPro" id="IPR036910">
    <property type="entry name" value="HMG_box_dom_sf"/>
</dbReference>
<dbReference type="Pfam" id="PF00505">
    <property type="entry name" value="HMG_box"/>
    <property type="match status" value="2"/>
</dbReference>
<dbReference type="AlphaFoldDB" id="A0A381T951"/>
<dbReference type="Gene3D" id="1.10.30.10">
    <property type="entry name" value="High mobility group box domain"/>
    <property type="match status" value="2"/>
</dbReference>
<dbReference type="InterPro" id="IPR009071">
    <property type="entry name" value="HMG_box_dom"/>
</dbReference>
<name>A0A381T951_9ZZZZ</name>
<dbReference type="GO" id="GO:0003677">
    <property type="term" value="F:DNA binding"/>
    <property type="evidence" value="ECO:0007669"/>
    <property type="project" value="UniProtKB-KW"/>
</dbReference>
<dbReference type="PROSITE" id="PS50118">
    <property type="entry name" value="HMG_BOX_2"/>
    <property type="match status" value="2"/>
</dbReference>
<dbReference type="PANTHER" id="PTHR48112">
    <property type="entry name" value="HIGH MOBILITY GROUP PROTEIN DSP1"/>
    <property type="match status" value="1"/>
</dbReference>
<dbReference type="EMBL" id="UINC01004159">
    <property type="protein sequence ID" value="SVA12244.1"/>
    <property type="molecule type" value="Genomic_DNA"/>
</dbReference>
<evidence type="ECO:0000259" key="2">
    <source>
        <dbReference type="PROSITE" id="PS50118"/>
    </source>
</evidence>
<protein>
    <recommendedName>
        <fullName evidence="2">HMG box domain-containing protein</fullName>
    </recommendedName>
</protein>
<evidence type="ECO:0000313" key="3">
    <source>
        <dbReference type="EMBL" id="SVA12244.1"/>
    </source>
</evidence>
<evidence type="ECO:0000256" key="1">
    <source>
        <dbReference type="ARBA" id="ARBA00023125"/>
    </source>
</evidence>
<sequence length="246" mass="29278">MNKKNKISNKILNKILKDSINFDNIITSFLLTKQWKDNTKIKTKTKKKRKNAYTVFSSKYRSIVKQENPDKKFGEISKIIGKKWKDLIQEEKLTYRNEALRLNQISKNQIHNKEEKKLIVFTNNENSLENDNSYKENQKKLFQKHLTKLTQNIHNILFDIIISDISNKYNISQKELVKCIPFKNKKLKKNAYTIFSSSHRKKIKQLHPEKNFGEISKMVGLKWKQLTDEEKLVYKTKAEEENKILD</sequence>